<sequence>MIDHVIIMAGGAGTRLWPASTNTRPKQFMKIGGNDSLITSAIKRGFALDHRGYVIIVTHRDHLKPALDECSALPEEMRKRIVILPEPFARNTAPALMLAAAWLKWKGEENSSVIVLAADHIINDTDGFIASVEKASQLAEKDRLVPFGIPPVSAETGYGYIEAGKTFLPGLEVVSFKEKPDLKTAVKFVAAGNFYWNSGMFVYPVSLFYDELRVHTPEVVEPFDSIDFRDGQFAAEKDLTYLKDIDAITPVYEKVLKISIDYALMEKSHKIAMAEAEFDWNDVGSWDVISEIDKSEKNTLTVKGRNNFVYGDDVQVAFCGVSDLIVVVEEGKILICRKGESQLVKEVTEKL</sequence>
<dbReference type="AlphaFoldDB" id="A0A841RBN4"/>
<evidence type="ECO:0000259" key="2">
    <source>
        <dbReference type="Pfam" id="PF22640"/>
    </source>
</evidence>
<dbReference type="GO" id="GO:0016853">
    <property type="term" value="F:isomerase activity"/>
    <property type="evidence" value="ECO:0007669"/>
    <property type="project" value="UniProtKB-KW"/>
</dbReference>
<gene>
    <name evidence="3" type="ORF">HNR50_002444</name>
</gene>
<proteinExistence type="predicted"/>
<organism evidence="3 4">
    <name type="scientific">Spirochaeta isovalerica</name>
    <dbReference type="NCBI Taxonomy" id="150"/>
    <lineage>
        <taxon>Bacteria</taxon>
        <taxon>Pseudomonadati</taxon>
        <taxon>Spirochaetota</taxon>
        <taxon>Spirochaetia</taxon>
        <taxon>Spirochaetales</taxon>
        <taxon>Spirochaetaceae</taxon>
        <taxon>Spirochaeta</taxon>
    </lineage>
</organism>
<dbReference type="GO" id="GO:0004475">
    <property type="term" value="F:mannose-1-phosphate guanylyltransferase (GTP) activity"/>
    <property type="evidence" value="ECO:0007669"/>
    <property type="project" value="InterPro"/>
</dbReference>
<dbReference type="Gene3D" id="3.90.550.10">
    <property type="entry name" value="Spore Coat Polysaccharide Biosynthesis Protein SpsA, Chain A"/>
    <property type="match status" value="1"/>
</dbReference>
<dbReference type="InterPro" id="IPR054566">
    <property type="entry name" value="ManC/GMP-like_b-helix"/>
</dbReference>
<keyword evidence="3" id="KW-0808">Transferase</keyword>
<keyword evidence="3" id="KW-0548">Nucleotidyltransferase</keyword>
<feature type="domain" description="MannoseP isomerase/GMP-like beta-helix" evidence="2">
    <location>
        <begin position="298"/>
        <end position="351"/>
    </location>
</feature>
<protein>
    <submittedName>
        <fullName evidence="3">Mannose-1-phosphate guanylyltransferase/mannose-6-phosphate isomerase</fullName>
    </submittedName>
</protein>
<dbReference type="PANTHER" id="PTHR46390:SF1">
    <property type="entry name" value="MANNOSE-1-PHOSPHATE GUANYLYLTRANSFERASE"/>
    <property type="match status" value="1"/>
</dbReference>
<dbReference type="PANTHER" id="PTHR46390">
    <property type="entry name" value="MANNOSE-1-PHOSPHATE GUANYLYLTRANSFERASE"/>
    <property type="match status" value="1"/>
</dbReference>
<keyword evidence="4" id="KW-1185">Reference proteome</keyword>
<dbReference type="Pfam" id="PF00483">
    <property type="entry name" value="NTP_transferase"/>
    <property type="match status" value="1"/>
</dbReference>
<reference evidence="3 4" key="1">
    <citation type="submission" date="2020-08" db="EMBL/GenBank/DDBJ databases">
        <title>Genomic Encyclopedia of Type Strains, Phase IV (KMG-IV): sequencing the most valuable type-strain genomes for metagenomic binning, comparative biology and taxonomic classification.</title>
        <authorList>
            <person name="Goeker M."/>
        </authorList>
    </citation>
    <scope>NUCLEOTIDE SEQUENCE [LARGE SCALE GENOMIC DNA]</scope>
    <source>
        <strain evidence="3 4">DSM 2461</strain>
    </source>
</reference>
<dbReference type="RefSeq" id="WP_184747032.1">
    <property type="nucleotide sequence ID" value="NZ_JACHGJ010000004.1"/>
</dbReference>
<dbReference type="CDD" id="cd02509">
    <property type="entry name" value="GDP-M1P_Guanylyltransferase"/>
    <property type="match status" value="1"/>
</dbReference>
<accession>A0A841RBN4</accession>
<evidence type="ECO:0000259" key="1">
    <source>
        <dbReference type="Pfam" id="PF00483"/>
    </source>
</evidence>
<evidence type="ECO:0000313" key="3">
    <source>
        <dbReference type="EMBL" id="MBB6480771.1"/>
    </source>
</evidence>
<evidence type="ECO:0000313" key="4">
    <source>
        <dbReference type="Proteomes" id="UP000587760"/>
    </source>
</evidence>
<dbReference type="InterPro" id="IPR029044">
    <property type="entry name" value="Nucleotide-diphossugar_trans"/>
</dbReference>
<dbReference type="GO" id="GO:0009298">
    <property type="term" value="P:GDP-mannose biosynthetic process"/>
    <property type="evidence" value="ECO:0007669"/>
    <property type="project" value="TreeGrafter"/>
</dbReference>
<comment type="caution">
    <text evidence="3">The sequence shown here is derived from an EMBL/GenBank/DDBJ whole genome shotgun (WGS) entry which is preliminary data.</text>
</comment>
<dbReference type="SUPFAM" id="SSF159283">
    <property type="entry name" value="Guanosine diphospho-D-mannose pyrophosphorylase/mannose-6-phosphate isomerase linker domain"/>
    <property type="match status" value="1"/>
</dbReference>
<feature type="domain" description="Nucleotidyl transferase" evidence="1">
    <location>
        <begin position="5"/>
        <end position="294"/>
    </location>
</feature>
<keyword evidence="3" id="KW-0413">Isomerase</keyword>
<dbReference type="InterPro" id="IPR049577">
    <property type="entry name" value="GMPP_N"/>
</dbReference>
<dbReference type="InterPro" id="IPR005835">
    <property type="entry name" value="NTP_transferase_dom"/>
</dbReference>
<name>A0A841RBN4_9SPIO</name>
<dbReference type="Pfam" id="PF22640">
    <property type="entry name" value="ManC_GMP_beta-helix"/>
    <property type="match status" value="1"/>
</dbReference>
<dbReference type="InterPro" id="IPR051161">
    <property type="entry name" value="Mannose-6P_isomerase_type2"/>
</dbReference>
<dbReference type="EMBL" id="JACHGJ010000004">
    <property type="protein sequence ID" value="MBB6480771.1"/>
    <property type="molecule type" value="Genomic_DNA"/>
</dbReference>
<dbReference type="Proteomes" id="UP000587760">
    <property type="component" value="Unassembled WGS sequence"/>
</dbReference>
<dbReference type="SUPFAM" id="SSF53448">
    <property type="entry name" value="Nucleotide-diphospho-sugar transferases"/>
    <property type="match status" value="1"/>
</dbReference>